<proteinExistence type="inferred from homology"/>
<sequence>MNIRSIKSIALIGALCIVPLLSISPSWAHGGGGKEDAAAYPGYMELKPPLVVNLASSGRTRYLKMDLQFYLSTSHDAELVTQHMPLLRDRMITMLGGRQPEQLSSMEDREKLRAELLESLRETMTHQTGVPAITAIYFTGFIIQ</sequence>
<accession>A0A2S7XRR1</accession>
<dbReference type="OrthoDB" id="5616092at2"/>
<keyword evidence="10" id="KW-0997">Cell inner membrane</keyword>
<dbReference type="RefSeq" id="WP_105074018.1">
    <property type="nucleotide sequence ID" value="NZ_JAFLKP010000230.1"/>
</dbReference>
<dbReference type="Pfam" id="PF03748">
    <property type="entry name" value="FliL"/>
    <property type="match status" value="1"/>
</dbReference>
<organism evidence="11 12">
    <name type="scientific">Chromatium okenii</name>
    <dbReference type="NCBI Taxonomy" id="61644"/>
    <lineage>
        <taxon>Bacteria</taxon>
        <taxon>Pseudomonadati</taxon>
        <taxon>Pseudomonadota</taxon>
        <taxon>Gammaproteobacteria</taxon>
        <taxon>Chromatiales</taxon>
        <taxon>Chromatiaceae</taxon>
        <taxon>Chromatium</taxon>
    </lineage>
</organism>
<dbReference type="InterPro" id="IPR005503">
    <property type="entry name" value="FliL"/>
</dbReference>
<evidence type="ECO:0000313" key="11">
    <source>
        <dbReference type="EMBL" id="PQJ96395.1"/>
    </source>
</evidence>
<keyword evidence="7 10" id="KW-0283">Flagellar rotation</keyword>
<evidence type="ECO:0000256" key="6">
    <source>
        <dbReference type="ARBA" id="ARBA00022692"/>
    </source>
</evidence>
<keyword evidence="12" id="KW-1185">Reference proteome</keyword>
<evidence type="ECO:0000256" key="9">
    <source>
        <dbReference type="ARBA" id="ARBA00023136"/>
    </source>
</evidence>
<keyword evidence="4" id="KW-1003">Cell membrane</keyword>
<evidence type="ECO:0000256" key="10">
    <source>
        <dbReference type="RuleBase" id="RU364125"/>
    </source>
</evidence>
<name>A0A2S7XRR1_9GAMM</name>
<dbReference type="GO" id="GO:0071978">
    <property type="term" value="P:bacterial-type flagellum-dependent swarming motility"/>
    <property type="evidence" value="ECO:0007669"/>
    <property type="project" value="TreeGrafter"/>
</dbReference>
<evidence type="ECO:0000256" key="7">
    <source>
        <dbReference type="ARBA" id="ARBA00022779"/>
    </source>
</evidence>
<keyword evidence="9 10" id="KW-0472">Membrane</keyword>
<keyword evidence="8" id="KW-1133">Transmembrane helix</keyword>
<evidence type="ECO:0000256" key="8">
    <source>
        <dbReference type="ARBA" id="ARBA00022989"/>
    </source>
</evidence>
<dbReference type="PANTHER" id="PTHR35091">
    <property type="entry name" value="FLAGELLAR PROTEIN FLIL"/>
    <property type="match status" value="1"/>
</dbReference>
<keyword evidence="5 10" id="KW-0145">Chemotaxis</keyword>
<dbReference type="GO" id="GO:0009425">
    <property type="term" value="C:bacterial-type flagellum basal body"/>
    <property type="evidence" value="ECO:0007669"/>
    <property type="project" value="InterPro"/>
</dbReference>
<evidence type="ECO:0000256" key="1">
    <source>
        <dbReference type="ARBA" id="ARBA00002254"/>
    </source>
</evidence>
<comment type="function">
    <text evidence="1 10">Controls the rotational direction of flagella during chemotaxis.</text>
</comment>
<gene>
    <name evidence="11" type="ORF">CXB77_09520</name>
</gene>
<reference evidence="11 12" key="1">
    <citation type="submission" date="2018-01" db="EMBL/GenBank/DDBJ databases">
        <title>The complete genome sequence of Chromatium okenii LaCa, a purple sulfur bacterium with a turbulent life.</title>
        <authorList>
            <person name="Luedin S.M."/>
            <person name="Liechti N."/>
            <person name="Storelli N."/>
            <person name="Danza F."/>
            <person name="Wittwer M."/>
            <person name="Pothier J.F."/>
            <person name="Tonolla M.A."/>
        </authorList>
    </citation>
    <scope>NUCLEOTIDE SEQUENCE [LARGE SCALE GENOMIC DNA]</scope>
    <source>
        <strain evidence="11 12">LaCa</strain>
    </source>
</reference>
<keyword evidence="11" id="KW-0282">Flagellum</keyword>
<comment type="similarity">
    <text evidence="3 10">Belongs to the FliL family.</text>
</comment>
<dbReference type="GO" id="GO:0005886">
    <property type="term" value="C:plasma membrane"/>
    <property type="evidence" value="ECO:0007669"/>
    <property type="project" value="UniProtKB-SubCell"/>
</dbReference>
<dbReference type="PANTHER" id="PTHR35091:SF2">
    <property type="entry name" value="FLAGELLAR PROTEIN FLIL"/>
    <property type="match status" value="1"/>
</dbReference>
<dbReference type="GO" id="GO:0006935">
    <property type="term" value="P:chemotaxis"/>
    <property type="evidence" value="ECO:0007669"/>
    <property type="project" value="UniProtKB-KW"/>
</dbReference>
<keyword evidence="11" id="KW-0966">Cell projection</keyword>
<dbReference type="Proteomes" id="UP000239936">
    <property type="component" value="Unassembled WGS sequence"/>
</dbReference>
<dbReference type="AlphaFoldDB" id="A0A2S7XRR1"/>
<evidence type="ECO:0000313" key="12">
    <source>
        <dbReference type="Proteomes" id="UP000239936"/>
    </source>
</evidence>
<comment type="subcellular location">
    <subcellularLocation>
        <location evidence="10">Cell inner membrane</location>
    </subcellularLocation>
    <subcellularLocation>
        <location evidence="2">Cell membrane</location>
        <topology evidence="2">Single-pass membrane protein</topology>
    </subcellularLocation>
</comment>
<evidence type="ECO:0000256" key="5">
    <source>
        <dbReference type="ARBA" id="ARBA00022500"/>
    </source>
</evidence>
<comment type="caution">
    <text evidence="11">The sequence shown here is derived from an EMBL/GenBank/DDBJ whole genome shotgun (WGS) entry which is preliminary data.</text>
</comment>
<evidence type="ECO:0000256" key="2">
    <source>
        <dbReference type="ARBA" id="ARBA00004162"/>
    </source>
</evidence>
<keyword evidence="11" id="KW-0969">Cilium</keyword>
<dbReference type="EMBL" id="PPGH01000035">
    <property type="protein sequence ID" value="PQJ96395.1"/>
    <property type="molecule type" value="Genomic_DNA"/>
</dbReference>
<keyword evidence="6" id="KW-0812">Transmembrane</keyword>
<evidence type="ECO:0000256" key="4">
    <source>
        <dbReference type="ARBA" id="ARBA00022475"/>
    </source>
</evidence>
<evidence type="ECO:0000256" key="3">
    <source>
        <dbReference type="ARBA" id="ARBA00008281"/>
    </source>
</evidence>
<protein>
    <recommendedName>
        <fullName evidence="10">Flagellar protein FliL</fullName>
    </recommendedName>
</protein>